<dbReference type="PANTHER" id="PTHR16305:SF28">
    <property type="entry name" value="GUANYLATE CYCLASE DOMAIN-CONTAINING PROTEIN"/>
    <property type="match status" value="1"/>
</dbReference>
<dbReference type="Proteomes" id="UP000602532">
    <property type="component" value="Unassembled WGS sequence"/>
</dbReference>
<dbReference type="RefSeq" id="WP_191766836.1">
    <property type="nucleotide sequence ID" value="NZ_JACSPM010000004.1"/>
</dbReference>
<dbReference type="Pfam" id="PF00196">
    <property type="entry name" value="GerE"/>
    <property type="match status" value="1"/>
</dbReference>
<keyword evidence="1" id="KW-0547">Nucleotide-binding</keyword>
<evidence type="ECO:0000256" key="2">
    <source>
        <dbReference type="ARBA" id="ARBA00022840"/>
    </source>
</evidence>
<dbReference type="PROSITE" id="PS00622">
    <property type="entry name" value="HTH_LUXR_1"/>
    <property type="match status" value="1"/>
</dbReference>
<dbReference type="InterPro" id="IPR027417">
    <property type="entry name" value="P-loop_NTPase"/>
</dbReference>
<reference evidence="4 5" key="1">
    <citation type="submission" date="2020-08" db="EMBL/GenBank/DDBJ databases">
        <title>A Genomic Blueprint of the Chicken Gut Microbiome.</title>
        <authorList>
            <person name="Gilroy R."/>
            <person name="Ravi A."/>
            <person name="Getino M."/>
            <person name="Pursley I."/>
            <person name="Horton D.L."/>
            <person name="Alikhan N.-F."/>
            <person name="Baker D."/>
            <person name="Gharbi K."/>
            <person name="Hall N."/>
            <person name="Watson M."/>
            <person name="Adriaenssens E.M."/>
            <person name="Foster-Nyarko E."/>
            <person name="Jarju S."/>
            <person name="Secka A."/>
            <person name="Antonio M."/>
            <person name="Oren A."/>
            <person name="Chaudhuri R."/>
            <person name="La Ragione R.M."/>
            <person name="Hildebrand F."/>
            <person name="Pallen M.J."/>
        </authorList>
    </citation>
    <scope>NUCLEOTIDE SEQUENCE [LARGE SCALE GENOMIC DNA]</scope>
    <source>
        <strain evidence="4 5">Sa1CUA4</strain>
    </source>
</reference>
<evidence type="ECO:0000313" key="4">
    <source>
        <dbReference type="EMBL" id="MBD8024506.1"/>
    </source>
</evidence>
<dbReference type="InterPro" id="IPR016032">
    <property type="entry name" value="Sig_transdc_resp-reg_C-effctor"/>
</dbReference>
<evidence type="ECO:0000259" key="3">
    <source>
        <dbReference type="PROSITE" id="PS50043"/>
    </source>
</evidence>
<dbReference type="PRINTS" id="PR00038">
    <property type="entry name" value="HTHLUXR"/>
</dbReference>
<dbReference type="PROSITE" id="PS50043">
    <property type="entry name" value="HTH_LUXR_2"/>
    <property type="match status" value="1"/>
</dbReference>
<name>A0ABR8X6J7_9MICO</name>
<gene>
    <name evidence="4" type="ORF">H9622_13015</name>
</gene>
<feature type="domain" description="HTH luxR-type" evidence="3">
    <location>
        <begin position="881"/>
        <end position="950"/>
    </location>
</feature>
<dbReference type="CDD" id="cd06170">
    <property type="entry name" value="LuxR_C_like"/>
    <property type="match status" value="1"/>
</dbReference>
<dbReference type="InterPro" id="IPR041664">
    <property type="entry name" value="AAA_16"/>
</dbReference>
<evidence type="ECO:0000313" key="5">
    <source>
        <dbReference type="Proteomes" id="UP000602532"/>
    </source>
</evidence>
<organism evidence="4 5">
    <name type="scientific">Microbacterium gallinarum</name>
    <dbReference type="NCBI Taxonomy" id="2762209"/>
    <lineage>
        <taxon>Bacteria</taxon>
        <taxon>Bacillati</taxon>
        <taxon>Actinomycetota</taxon>
        <taxon>Actinomycetes</taxon>
        <taxon>Micrococcales</taxon>
        <taxon>Microbacteriaceae</taxon>
        <taxon>Microbacterium</taxon>
    </lineage>
</organism>
<dbReference type="PRINTS" id="PR00364">
    <property type="entry name" value="DISEASERSIST"/>
</dbReference>
<keyword evidence="5" id="KW-1185">Reference proteome</keyword>
<dbReference type="Gene3D" id="3.40.50.300">
    <property type="entry name" value="P-loop containing nucleotide triphosphate hydrolases"/>
    <property type="match status" value="1"/>
</dbReference>
<dbReference type="Pfam" id="PF13191">
    <property type="entry name" value="AAA_16"/>
    <property type="match status" value="1"/>
</dbReference>
<accession>A0ABR8X6J7</accession>
<evidence type="ECO:0000256" key="1">
    <source>
        <dbReference type="ARBA" id="ARBA00022741"/>
    </source>
</evidence>
<dbReference type="EMBL" id="JACSPM010000004">
    <property type="protein sequence ID" value="MBD8024506.1"/>
    <property type="molecule type" value="Genomic_DNA"/>
</dbReference>
<dbReference type="SMART" id="SM00421">
    <property type="entry name" value="HTH_LUXR"/>
    <property type="match status" value="1"/>
</dbReference>
<sequence>MGPGEAGATPQIVGRDDVRRRVLARLAPPGPGGCGSVILTGEPGVGKTTLAKDAVARLADAAVFAGSCLPLSTVSVPMLAFRSMFRLVGADSVADFDAAPASALLQLDAWLDEQTADQRVVLLVDDLQWADSAMLDALLYLMSGPPARRLSIIATVRDESTTAPRPVDRWLSNARHVESCEVVAVEPLDRAGTTEQLAALLGRSPHQTLVEEVWAHTRGFPYFTALTVEGIDPDARRLPPALPSRLAEAVLAPAHELGEAVAGVLRVLAVGGRPLTANELHEVVAAVERAPGPRPADIENALATAAEAGIVGVGAHGSYWFRHPLSAEMLAAELAERERTAWHAAFVRRAEVRSTEGASFEDVIRLADHAEESGDADDAYRWTVAACRAALVGGSFAQALRFADRALQWHPRVDAPAESQRELLELRRRAAADAGDGEAELETVESLLRSVEPEERRLRLELDARRLLLRAAGQLSEPTEHEVGALCARVRAEHADWEDAFALAVASLWMPAADAAVTAHDALGLARATDHDVALAWSLTASVHSAERVGDTAQIRRLAPEALRAAVRIRDGLAHNMAVNIAATASHPGRPDEFADAIHRARVTASGTLPSPYVGWLGMWEATDWFLLGRWDRCRAALRSTLSEYPGRPVDVASRAVAGWLAVRQGRAERARTHFARADELIAEGELVVSPDDVIARAELELALGDTGAAARLVDEASSRREAKELVPVAARVLADHVRSGAPEATLPAAVRDLARRELPTDRTADTMIDGREYAPVWERLQRAELARAGSVDDSADRWLEAAEACAGADLPWEEAYCCEKAAEALLIAVRPDRARAAEPLRRGLAITDRLGARPLGASLRQLALSARIPLPGSGAGDEASARPLPLFIDGLTPREIEIVRLVVAGRTYREIAGELFVSEKTVSSHISNVLRKTGAANRIDLARRAAAVMPPS</sequence>
<dbReference type="InterPro" id="IPR036388">
    <property type="entry name" value="WH-like_DNA-bd_sf"/>
</dbReference>
<proteinExistence type="predicted"/>
<comment type="caution">
    <text evidence="4">The sequence shown here is derived from an EMBL/GenBank/DDBJ whole genome shotgun (WGS) entry which is preliminary data.</text>
</comment>
<protein>
    <submittedName>
        <fullName evidence="4">AAA family ATPase</fullName>
    </submittedName>
</protein>
<dbReference type="InterPro" id="IPR000792">
    <property type="entry name" value="Tscrpt_reg_LuxR_C"/>
</dbReference>
<dbReference type="SUPFAM" id="SSF52540">
    <property type="entry name" value="P-loop containing nucleoside triphosphate hydrolases"/>
    <property type="match status" value="1"/>
</dbReference>
<dbReference type="PANTHER" id="PTHR16305">
    <property type="entry name" value="TESTICULAR SOLUBLE ADENYLYL CYCLASE"/>
    <property type="match status" value="1"/>
</dbReference>
<keyword evidence="2" id="KW-0067">ATP-binding</keyword>
<dbReference type="SUPFAM" id="SSF46894">
    <property type="entry name" value="C-terminal effector domain of the bipartite response regulators"/>
    <property type="match status" value="1"/>
</dbReference>
<dbReference type="Gene3D" id="1.10.10.10">
    <property type="entry name" value="Winged helix-like DNA-binding domain superfamily/Winged helix DNA-binding domain"/>
    <property type="match status" value="1"/>
</dbReference>
<dbReference type="CDD" id="cd00009">
    <property type="entry name" value="AAA"/>
    <property type="match status" value="1"/>
</dbReference>